<dbReference type="FunFam" id="2.70.210.12:FF:000001">
    <property type="entry name" value="GTPase Obg"/>
    <property type="match status" value="1"/>
</dbReference>
<dbReference type="InterPro" id="IPR036726">
    <property type="entry name" value="GTP1_OBG_dom_sf"/>
</dbReference>
<evidence type="ECO:0000259" key="7">
    <source>
        <dbReference type="PROSITE" id="PS51710"/>
    </source>
</evidence>
<dbReference type="Pfam" id="PF01926">
    <property type="entry name" value="MMR_HSR1"/>
    <property type="match status" value="1"/>
</dbReference>
<reference evidence="10" key="1">
    <citation type="submission" date="2017-09" db="EMBL/GenBank/DDBJ databases">
        <title>Depth-based differentiation of microbial function through sediment-hosted aquifers and enrichment of novel symbionts in the deep terrestrial subsurface.</title>
        <authorList>
            <person name="Probst A.J."/>
            <person name="Ladd B."/>
            <person name="Jarett J.K."/>
            <person name="Geller-Mcgrath D.E."/>
            <person name="Sieber C.M.K."/>
            <person name="Emerson J.B."/>
            <person name="Anantharaman K."/>
            <person name="Thomas B.C."/>
            <person name="Malmstrom R."/>
            <person name="Stieglmeier M."/>
            <person name="Klingl A."/>
            <person name="Woyke T."/>
            <person name="Ryan C.M."/>
            <person name="Banfield J.F."/>
        </authorList>
    </citation>
    <scope>NUCLEOTIDE SEQUENCE [LARGE SCALE GENOMIC DNA]</scope>
</reference>
<sequence>MVDTAKIIVKAGKGGDGLASFRREKYVPKGGPWGGDGGKGGDIIFKVDPHLNTLITFKTHKTYNAEGGKPGMKNLNTGRNGKDLIIKIPPGTIIKDNTGKQLYDLTKINDEIIISKGGRGGLGNWHFKSSINQTPMVATKGTIIDPLELNLELKLIADVGIIGLPSSGKSTLLNALTHANVKTADYIFTTLEPNLGVLQDHEIIIADIPGLIEGASDGKGLGHDFLKHIERTKLLIHVIDGGDL</sequence>
<evidence type="ECO:0000256" key="1">
    <source>
        <dbReference type="ARBA" id="ARBA00007699"/>
    </source>
</evidence>
<keyword evidence="3" id="KW-0547">Nucleotide-binding</keyword>
<dbReference type="SUPFAM" id="SSF52540">
    <property type="entry name" value="P-loop containing nucleoside triphosphate hydrolases"/>
    <property type="match status" value="1"/>
</dbReference>
<keyword evidence="2" id="KW-0963">Cytoplasm</keyword>
<evidence type="ECO:0000256" key="2">
    <source>
        <dbReference type="ARBA" id="ARBA00022490"/>
    </source>
</evidence>
<protein>
    <recommendedName>
        <fullName evidence="11">GTPase ObgE</fullName>
    </recommendedName>
</protein>
<dbReference type="InterPro" id="IPR006073">
    <property type="entry name" value="GTP-bd"/>
</dbReference>
<dbReference type="Gene3D" id="3.40.50.300">
    <property type="entry name" value="P-loop containing nucleotide triphosphate hydrolases"/>
    <property type="match status" value="1"/>
</dbReference>
<dbReference type="PROSITE" id="PS51710">
    <property type="entry name" value="G_OBG"/>
    <property type="match status" value="1"/>
</dbReference>
<dbReference type="AlphaFoldDB" id="A0A2M7X5Q3"/>
<organism evidence="9 10">
    <name type="scientific">candidate division WWE3 bacterium CG_4_9_14_3_um_filter_34_6</name>
    <dbReference type="NCBI Taxonomy" id="1975079"/>
    <lineage>
        <taxon>Bacteria</taxon>
        <taxon>Katanobacteria</taxon>
    </lineage>
</organism>
<dbReference type="Pfam" id="PF01018">
    <property type="entry name" value="GTP1_OBG"/>
    <property type="match status" value="1"/>
</dbReference>
<evidence type="ECO:0000256" key="6">
    <source>
        <dbReference type="ARBA" id="ARBA00023134"/>
    </source>
</evidence>
<dbReference type="InterPro" id="IPR027417">
    <property type="entry name" value="P-loop_NTPase"/>
</dbReference>
<dbReference type="SUPFAM" id="SSF82051">
    <property type="entry name" value="Obg GTP-binding protein N-terminal domain"/>
    <property type="match status" value="1"/>
</dbReference>
<dbReference type="InterPro" id="IPR031167">
    <property type="entry name" value="G_OBG"/>
</dbReference>
<dbReference type="NCBIfam" id="NF008956">
    <property type="entry name" value="PRK12299.1"/>
    <property type="match status" value="1"/>
</dbReference>
<dbReference type="GO" id="GO:0005525">
    <property type="term" value="F:GTP binding"/>
    <property type="evidence" value="ECO:0007669"/>
    <property type="project" value="UniProtKB-KW"/>
</dbReference>
<accession>A0A2M7X5Q3</accession>
<comment type="similarity">
    <text evidence="1">Belongs to the TRAFAC class OBG-HflX-like GTPase superfamily. OBG GTPase family.</text>
</comment>
<dbReference type="PANTHER" id="PTHR11702">
    <property type="entry name" value="DEVELOPMENTALLY REGULATED GTP-BINDING PROTEIN-RELATED"/>
    <property type="match status" value="1"/>
</dbReference>
<feature type="domain" description="OBG-type G" evidence="7">
    <location>
        <begin position="157"/>
        <end position="244"/>
    </location>
</feature>
<dbReference type="EMBL" id="PFWY01000004">
    <property type="protein sequence ID" value="PJA41467.1"/>
    <property type="molecule type" value="Genomic_DNA"/>
</dbReference>
<dbReference type="PIRSF" id="PIRSF002401">
    <property type="entry name" value="GTP_bd_Obg/CgtA"/>
    <property type="match status" value="1"/>
</dbReference>
<dbReference type="PRINTS" id="PR00326">
    <property type="entry name" value="GTP1OBG"/>
</dbReference>
<dbReference type="GO" id="GO:0042254">
    <property type="term" value="P:ribosome biogenesis"/>
    <property type="evidence" value="ECO:0007669"/>
    <property type="project" value="UniProtKB-UniRule"/>
</dbReference>
<keyword evidence="5" id="KW-0460">Magnesium</keyword>
<feature type="non-terminal residue" evidence="9">
    <location>
        <position position="244"/>
    </location>
</feature>
<dbReference type="PROSITE" id="PS51883">
    <property type="entry name" value="OBG"/>
    <property type="match status" value="1"/>
</dbReference>
<dbReference type="InterPro" id="IPR006169">
    <property type="entry name" value="GTP1_OBG_dom"/>
</dbReference>
<dbReference type="GO" id="GO:0000287">
    <property type="term" value="F:magnesium ion binding"/>
    <property type="evidence" value="ECO:0007669"/>
    <property type="project" value="InterPro"/>
</dbReference>
<dbReference type="InterPro" id="IPR045086">
    <property type="entry name" value="OBG_GTPase"/>
</dbReference>
<keyword evidence="4" id="KW-0378">Hydrolase</keyword>
<dbReference type="GO" id="GO:0003924">
    <property type="term" value="F:GTPase activity"/>
    <property type="evidence" value="ECO:0007669"/>
    <property type="project" value="InterPro"/>
</dbReference>
<comment type="caution">
    <text evidence="9">The sequence shown here is derived from an EMBL/GenBank/DDBJ whole genome shotgun (WGS) entry which is preliminary data.</text>
</comment>
<dbReference type="InterPro" id="IPR006074">
    <property type="entry name" value="GTP1-OBG_CS"/>
</dbReference>
<dbReference type="PANTHER" id="PTHR11702:SF31">
    <property type="entry name" value="MITOCHONDRIAL RIBOSOME-ASSOCIATED GTPASE 2"/>
    <property type="match status" value="1"/>
</dbReference>
<dbReference type="InterPro" id="IPR014100">
    <property type="entry name" value="GTP-bd_Obg/CgtA"/>
</dbReference>
<evidence type="ECO:0000313" key="10">
    <source>
        <dbReference type="Proteomes" id="UP000230683"/>
    </source>
</evidence>
<evidence type="ECO:0000313" key="9">
    <source>
        <dbReference type="EMBL" id="PJA41467.1"/>
    </source>
</evidence>
<evidence type="ECO:0000256" key="3">
    <source>
        <dbReference type="ARBA" id="ARBA00022741"/>
    </source>
</evidence>
<feature type="domain" description="Obg" evidence="8">
    <location>
        <begin position="1"/>
        <end position="156"/>
    </location>
</feature>
<dbReference type="Gene3D" id="2.70.210.12">
    <property type="entry name" value="GTP1/OBG domain"/>
    <property type="match status" value="1"/>
</dbReference>
<name>A0A2M7X5Q3_UNCKA</name>
<evidence type="ECO:0000256" key="4">
    <source>
        <dbReference type="ARBA" id="ARBA00022801"/>
    </source>
</evidence>
<gene>
    <name evidence="9" type="ORF">CO178_00060</name>
</gene>
<dbReference type="NCBIfam" id="TIGR02729">
    <property type="entry name" value="Obg_CgtA"/>
    <property type="match status" value="1"/>
</dbReference>
<evidence type="ECO:0000256" key="5">
    <source>
        <dbReference type="ARBA" id="ARBA00022842"/>
    </source>
</evidence>
<dbReference type="Proteomes" id="UP000230683">
    <property type="component" value="Unassembled WGS sequence"/>
</dbReference>
<keyword evidence="6" id="KW-0342">GTP-binding</keyword>
<dbReference type="PROSITE" id="PS00905">
    <property type="entry name" value="GTP1_OBG"/>
    <property type="match status" value="1"/>
</dbReference>
<proteinExistence type="inferred from homology"/>
<evidence type="ECO:0008006" key="11">
    <source>
        <dbReference type="Google" id="ProtNLM"/>
    </source>
</evidence>
<evidence type="ECO:0000259" key="8">
    <source>
        <dbReference type="PROSITE" id="PS51883"/>
    </source>
</evidence>